<keyword evidence="5" id="KW-1185">Reference proteome</keyword>
<sequence length="271" mass="30015">MKQSFSRIGQLGGLSFFRTCRYRSFTLIELLVVIAIIAILAAMLLPALNKARERARAISCTNNLKTLGTAISFYSNDYAGWMTHGGNYHDGSYITFLSQYIGGKGVGELLAGTEADLSEATPKSFICPAIEMRIPSKKNCYVYAMSGKNNKRTTGHSYPLFKRKNLPEETPSEIFLAADTSCPAFEATNGAKDWATTLLVWDPVANPNYAALTPRHGGNFNTLTLALNVVSKRPNDVRNRKRFMWVDSLTGEMTLMKFDGMCDAQGNLFKF</sequence>
<dbReference type="GO" id="GO:0015627">
    <property type="term" value="C:type II protein secretion system complex"/>
    <property type="evidence" value="ECO:0007669"/>
    <property type="project" value="InterPro"/>
</dbReference>
<keyword evidence="2" id="KW-1133">Transmembrane helix</keyword>
<feature type="domain" description="DUF1559" evidence="3">
    <location>
        <begin position="50"/>
        <end position="79"/>
    </location>
</feature>
<keyword evidence="2" id="KW-0472">Membrane</keyword>
<gene>
    <name evidence="4" type="ORF">C8D82_101185</name>
</gene>
<organism evidence="4 5">
    <name type="scientific">Victivallis vadensis</name>
    <dbReference type="NCBI Taxonomy" id="172901"/>
    <lineage>
        <taxon>Bacteria</taxon>
        <taxon>Pseudomonadati</taxon>
        <taxon>Lentisphaerota</taxon>
        <taxon>Lentisphaeria</taxon>
        <taxon>Victivallales</taxon>
        <taxon>Victivallaceae</taxon>
        <taxon>Victivallis</taxon>
    </lineage>
</organism>
<reference evidence="4 5" key="1">
    <citation type="submission" date="2018-04" db="EMBL/GenBank/DDBJ databases">
        <title>Genomic Encyclopedia of Type Strains, Phase IV (KMG-IV): sequencing the most valuable type-strain genomes for metagenomic binning, comparative biology and taxonomic classification.</title>
        <authorList>
            <person name="Goeker M."/>
        </authorList>
    </citation>
    <scope>NUCLEOTIDE SEQUENCE [LARGE SCALE GENOMIC DNA]</scope>
    <source>
        <strain evidence="4 5">DSM 14823</strain>
    </source>
</reference>
<dbReference type="AlphaFoldDB" id="A0A2U1BBN4"/>
<dbReference type="GO" id="GO:0015628">
    <property type="term" value="P:protein secretion by the type II secretion system"/>
    <property type="evidence" value="ECO:0007669"/>
    <property type="project" value="InterPro"/>
</dbReference>
<comment type="caution">
    <text evidence="4">The sequence shown here is derived from an EMBL/GenBank/DDBJ whole genome shotgun (WGS) entry which is preliminary data.</text>
</comment>
<dbReference type="PRINTS" id="PR00813">
    <property type="entry name" value="BCTERIALGSPG"/>
</dbReference>
<accession>A0A2U1BBN4</accession>
<keyword evidence="1" id="KW-0488">Methylation</keyword>
<dbReference type="Gene3D" id="3.30.700.10">
    <property type="entry name" value="Glycoprotein, Type 4 Pilin"/>
    <property type="match status" value="1"/>
</dbReference>
<dbReference type="PANTHER" id="PTHR30093">
    <property type="entry name" value="GENERAL SECRETION PATHWAY PROTEIN G"/>
    <property type="match status" value="1"/>
</dbReference>
<dbReference type="RefSeq" id="WP_116882378.1">
    <property type="nucleotide sequence ID" value="NZ_CABMMC010000067.1"/>
</dbReference>
<dbReference type="OrthoDB" id="269098at2"/>
<evidence type="ECO:0000259" key="3">
    <source>
        <dbReference type="Pfam" id="PF07596"/>
    </source>
</evidence>
<evidence type="ECO:0000313" key="5">
    <source>
        <dbReference type="Proteomes" id="UP000245959"/>
    </source>
</evidence>
<evidence type="ECO:0000313" key="4">
    <source>
        <dbReference type="EMBL" id="PVY45987.1"/>
    </source>
</evidence>
<dbReference type="Proteomes" id="UP000245959">
    <property type="component" value="Unassembled WGS sequence"/>
</dbReference>
<keyword evidence="2" id="KW-0812">Transmembrane</keyword>
<dbReference type="InterPro" id="IPR011453">
    <property type="entry name" value="DUF1559"/>
</dbReference>
<dbReference type="Pfam" id="PF07596">
    <property type="entry name" value="SBP_bac_10"/>
    <property type="match status" value="1"/>
</dbReference>
<dbReference type="InterPro" id="IPR000983">
    <property type="entry name" value="Bac_GSPG_pilin"/>
</dbReference>
<dbReference type="EMBL" id="QEKH01000001">
    <property type="protein sequence ID" value="PVY45987.1"/>
    <property type="molecule type" value="Genomic_DNA"/>
</dbReference>
<protein>
    <submittedName>
        <fullName evidence="4">Prepilin-type N-terminal cleavage/methylation domain-containing protein</fullName>
    </submittedName>
</protein>
<evidence type="ECO:0000256" key="1">
    <source>
        <dbReference type="ARBA" id="ARBA00022481"/>
    </source>
</evidence>
<dbReference type="GeneID" id="78293719"/>
<dbReference type="PANTHER" id="PTHR30093:SF2">
    <property type="entry name" value="TYPE II SECRETION SYSTEM PROTEIN H"/>
    <property type="match status" value="1"/>
</dbReference>
<dbReference type="SUPFAM" id="SSF54523">
    <property type="entry name" value="Pili subunits"/>
    <property type="match status" value="1"/>
</dbReference>
<proteinExistence type="predicted"/>
<dbReference type="InterPro" id="IPR012902">
    <property type="entry name" value="N_methyl_site"/>
</dbReference>
<dbReference type="InterPro" id="IPR045584">
    <property type="entry name" value="Pilin-like"/>
</dbReference>
<evidence type="ECO:0000256" key="2">
    <source>
        <dbReference type="SAM" id="Phobius"/>
    </source>
</evidence>
<name>A0A2U1BBN4_9BACT</name>
<feature type="transmembrane region" description="Helical" evidence="2">
    <location>
        <begin position="27"/>
        <end position="48"/>
    </location>
</feature>
<dbReference type="Pfam" id="PF07963">
    <property type="entry name" value="N_methyl"/>
    <property type="match status" value="1"/>
</dbReference>
<dbReference type="NCBIfam" id="TIGR02532">
    <property type="entry name" value="IV_pilin_GFxxxE"/>
    <property type="match status" value="1"/>
</dbReference>